<dbReference type="InterPro" id="IPR004638">
    <property type="entry name" value="EmrB-like"/>
</dbReference>
<dbReference type="InterPro" id="IPR036259">
    <property type="entry name" value="MFS_trans_sf"/>
</dbReference>
<dbReference type="GO" id="GO:0022857">
    <property type="term" value="F:transmembrane transporter activity"/>
    <property type="evidence" value="ECO:0007669"/>
    <property type="project" value="InterPro"/>
</dbReference>
<dbReference type="EMBL" id="FNJB01000009">
    <property type="protein sequence ID" value="SDP43630.1"/>
    <property type="molecule type" value="Genomic_DNA"/>
</dbReference>
<dbReference type="GO" id="GO:0005886">
    <property type="term" value="C:plasma membrane"/>
    <property type="evidence" value="ECO:0007669"/>
    <property type="project" value="UniProtKB-SubCell"/>
</dbReference>
<feature type="transmembrane region" description="Helical" evidence="7">
    <location>
        <begin position="297"/>
        <end position="318"/>
    </location>
</feature>
<keyword evidence="5 7" id="KW-1133">Transmembrane helix</keyword>
<dbReference type="PROSITE" id="PS50850">
    <property type="entry name" value="MFS"/>
    <property type="match status" value="1"/>
</dbReference>
<dbReference type="PANTHER" id="PTHR42718:SF42">
    <property type="entry name" value="EXPORT PROTEIN"/>
    <property type="match status" value="1"/>
</dbReference>
<keyword evidence="2" id="KW-0813">Transport</keyword>
<feature type="transmembrane region" description="Helical" evidence="7">
    <location>
        <begin position="139"/>
        <end position="161"/>
    </location>
</feature>
<protein>
    <submittedName>
        <fullName evidence="9">Drug resistance transporter, EmrB/QacA subfamily</fullName>
    </submittedName>
</protein>
<keyword evidence="3" id="KW-1003">Cell membrane</keyword>
<name>A0A1H0SPI8_9PSEU</name>
<feature type="transmembrane region" description="Helical" evidence="7">
    <location>
        <begin position="106"/>
        <end position="127"/>
    </location>
</feature>
<dbReference type="NCBIfam" id="TIGR00711">
    <property type="entry name" value="efflux_EmrB"/>
    <property type="match status" value="1"/>
</dbReference>
<dbReference type="PANTHER" id="PTHR42718">
    <property type="entry name" value="MAJOR FACILITATOR SUPERFAMILY MULTIDRUG TRANSPORTER MFSC"/>
    <property type="match status" value="1"/>
</dbReference>
<reference evidence="10" key="1">
    <citation type="submission" date="2016-10" db="EMBL/GenBank/DDBJ databases">
        <authorList>
            <person name="Varghese N."/>
            <person name="Submissions S."/>
        </authorList>
    </citation>
    <scope>NUCLEOTIDE SEQUENCE [LARGE SCALE GENOMIC DNA]</scope>
    <source>
        <strain evidence="10">IBRC-M 10655</strain>
    </source>
</reference>
<feature type="domain" description="Major facilitator superfamily (MFS) profile" evidence="8">
    <location>
        <begin position="15"/>
        <end position="462"/>
    </location>
</feature>
<evidence type="ECO:0000259" key="8">
    <source>
        <dbReference type="PROSITE" id="PS50850"/>
    </source>
</evidence>
<evidence type="ECO:0000256" key="6">
    <source>
        <dbReference type="ARBA" id="ARBA00023136"/>
    </source>
</evidence>
<evidence type="ECO:0000313" key="9">
    <source>
        <dbReference type="EMBL" id="SDP43630.1"/>
    </source>
</evidence>
<dbReference type="Gene3D" id="1.20.1720.10">
    <property type="entry name" value="Multidrug resistance protein D"/>
    <property type="match status" value="1"/>
</dbReference>
<dbReference type="Gene3D" id="1.20.1250.20">
    <property type="entry name" value="MFS general substrate transporter like domains"/>
    <property type="match status" value="1"/>
</dbReference>
<accession>A0A1H0SPI8</accession>
<feature type="transmembrane region" description="Helical" evidence="7">
    <location>
        <begin position="362"/>
        <end position="386"/>
    </location>
</feature>
<feature type="transmembrane region" description="Helical" evidence="7">
    <location>
        <begin position="81"/>
        <end position="100"/>
    </location>
</feature>
<dbReference type="CDD" id="cd17321">
    <property type="entry name" value="MFS_MMR_MDR_like"/>
    <property type="match status" value="1"/>
</dbReference>
<dbReference type="InterPro" id="IPR020846">
    <property type="entry name" value="MFS_dom"/>
</dbReference>
<feature type="transmembrane region" description="Helical" evidence="7">
    <location>
        <begin position="330"/>
        <end position="350"/>
    </location>
</feature>
<dbReference type="Proteomes" id="UP000199651">
    <property type="component" value="Unassembled WGS sequence"/>
</dbReference>
<keyword evidence="6 7" id="KW-0472">Membrane</keyword>
<dbReference type="STRING" id="504798.SAMN05421871_114117"/>
<feature type="transmembrane region" description="Helical" evidence="7">
    <location>
        <begin position="12"/>
        <end position="37"/>
    </location>
</feature>
<evidence type="ECO:0000256" key="3">
    <source>
        <dbReference type="ARBA" id="ARBA00022475"/>
    </source>
</evidence>
<feature type="transmembrane region" description="Helical" evidence="7">
    <location>
        <begin position="227"/>
        <end position="247"/>
    </location>
</feature>
<dbReference type="InterPro" id="IPR011701">
    <property type="entry name" value="MFS"/>
</dbReference>
<dbReference type="SUPFAM" id="SSF103473">
    <property type="entry name" value="MFS general substrate transporter"/>
    <property type="match status" value="1"/>
</dbReference>
<feature type="transmembrane region" description="Helical" evidence="7">
    <location>
        <begin position="201"/>
        <end position="221"/>
    </location>
</feature>
<feature type="transmembrane region" description="Helical" evidence="7">
    <location>
        <begin position="167"/>
        <end position="189"/>
    </location>
</feature>
<keyword evidence="10" id="KW-1185">Reference proteome</keyword>
<organism evidence="9 10">
    <name type="scientific">Actinokineospora alba</name>
    <dbReference type="NCBI Taxonomy" id="504798"/>
    <lineage>
        <taxon>Bacteria</taxon>
        <taxon>Bacillati</taxon>
        <taxon>Actinomycetota</taxon>
        <taxon>Actinomycetes</taxon>
        <taxon>Pseudonocardiales</taxon>
        <taxon>Pseudonocardiaceae</taxon>
        <taxon>Actinokineospora</taxon>
    </lineage>
</organism>
<evidence type="ECO:0000256" key="5">
    <source>
        <dbReference type="ARBA" id="ARBA00022989"/>
    </source>
</evidence>
<gene>
    <name evidence="9" type="ORF">SAMN05192558_10929</name>
</gene>
<sequence length="491" mass="49961">MITDVRWGTPAARGVIATTILGSGMAMLDGTIVNVALPRIGDELDASVAGLQWILDGYLLALASLILVAGALGDRFGRRRVFLIGVVWFGAASVLCGLAQTTEMLVAARVLQGVGGALLTPGSLAILQSVFHREDRARAIGAWSGLGGIAAAAGPLVGGLLVQAWSWRLAFLINVPVAVYCVWMALRFVPETRDEESAGPIDLFGSALGALGLAGVTAALVEAPVRGLDWLVLSAGIIGFAALAAFVQRQRRGHDPLVPPALFADRTFVIANGLTLAVYAALGGVFMLMGLQLQISLGYSPVAAGVAGVPITIVMLLLSSRFGALASKHGPRWFLVSGPMLVAAATLLLMRVEPGASYLGAVLPAVTLFGLGLAVVVAPVTATVLAAAPDRYAGVASGVNNAVARTAGLLAVAVLPAAAGLTGAAYADPVALTAAWRTALLICAGLTVVGGLLALGVRGNVLAVEEHAPDCPHPGDCMSCSVDAPPTHIKP</sequence>
<feature type="transmembrane region" description="Helical" evidence="7">
    <location>
        <begin position="407"/>
        <end position="427"/>
    </location>
</feature>
<evidence type="ECO:0000256" key="4">
    <source>
        <dbReference type="ARBA" id="ARBA00022692"/>
    </source>
</evidence>
<comment type="subcellular location">
    <subcellularLocation>
        <location evidence="1">Cell membrane</location>
        <topology evidence="1">Multi-pass membrane protein</topology>
    </subcellularLocation>
</comment>
<feature type="transmembrane region" description="Helical" evidence="7">
    <location>
        <begin position="49"/>
        <end position="69"/>
    </location>
</feature>
<evidence type="ECO:0000256" key="7">
    <source>
        <dbReference type="SAM" id="Phobius"/>
    </source>
</evidence>
<evidence type="ECO:0000256" key="2">
    <source>
        <dbReference type="ARBA" id="ARBA00022448"/>
    </source>
</evidence>
<dbReference type="AlphaFoldDB" id="A0A1H0SPI8"/>
<evidence type="ECO:0000313" key="10">
    <source>
        <dbReference type="Proteomes" id="UP000199651"/>
    </source>
</evidence>
<dbReference type="OrthoDB" id="7375466at2"/>
<feature type="transmembrane region" description="Helical" evidence="7">
    <location>
        <begin position="439"/>
        <end position="457"/>
    </location>
</feature>
<dbReference type="Pfam" id="PF07690">
    <property type="entry name" value="MFS_1"/>
    <property type="match status" value="1"/>
</dbReference>
<keyword evidence="4 7" id="KW-0812">Transmembrane</keyword>
<feature type="transmembrane region" description="Helical" evidence="7">
    <location>
        <begin position="268"/>
        <end position="291"/>
    </location>
</feature>
<proteinExistence type="predicted"/>
<evidence type="ECO:0000256" key="1">
    <source>
        <dbReference type="ARBA" id="ARBA00004651"/>
    </source>
</evidence>